<dbReference type="Gene3D" id="3.40.47.10">
    <property type="match status" value="1"/>
</dbReference>
<feature type="active site" description="Proton acceptor; for dehydratase activity" evidence="8">
    <location>
        <position position="1130"/>
    </location>
</feature>
<evidence type="ECO:0000313" key="13">
    <source>
        <dbReference type="EMBL" id="KAF2235068.1"/>
    </source>
</evidence>
<feature type="domain" description="Carrier" evidence="10">
    <location>
        <begin position="2613"/>
        <end position="2690"/>
    </location>
</feature>
<keyword evidence="2" id="KW-0597">Phosphoprotein</keyword>
<dbReference type="InterPro" id="IPR016035">
    <property type="entry name" value="Acyl_Trfase/lysoPLipase"/>
</dbReference>
<dbReference type="Pfam" id="PF13602">
    <property type="entry name" value="ADH_zinc_N_2"/>
    <property type="match status" value="1"/>
</dbReference>
<dbReference type="InterPro" id="IPR014031">
    <property type="entry name" value="Ketoacyl_synth_C"/>
</dbReference>
<dbReference type="PANTHER" id="PTHR43775:SF29">
    <property type="entry name" value="ASPERFURANONE POLYKETIDE SYNTHASE AFOG-RELATED"/>
    <property type="match status" value="1"/>
</dbReference>
<dbReference type="InterPro" id="IPR006162">
    <property type="entry name" value="Ppantetheine_attach_site"/>
</dbReference>
<dbReference type="InterPro" id="IPR049900">
    <property type="entry name" value="PKS_mFAS_DH"/>
</dbReference>
<dbReference type="InterPro" id="IPR013968">
    <property type="entry name" value="PKS_KR"/>
</dbReference>
<dbReference type="PROSITE" id="PS52004">
    <property type="entry name" value="KS3_2"/>
    <property type="match status" value="1"/>
</dbReference>
<dbReference type="SUPFAM" id="SSF52151">
    <property type="entry name" value="FabD/lysophospholipase-like"/>
    <property type="match status" value="1"/>
</dbReference>
<dbReference type="InterPro" id="IPR029063">
    <property type="entry name" value="SAM-dependent_MTases_sf"/>
</dbReference>
<dbReference type="PROSITE" id="PS50075">
    <property type="entry name" value="CARRIER"/>
    <property type="match status" value="1"/>
</dbReference>
<dbReference type="GO" id="GO:0004315">
    <property type="term" value="F:3-oxoacyl-[acyl-carrier-protein] synthase activity"/>
    <property type="evidence" value="ECO:0007669"/>
    <property type="project" value="InterPro"/>
</dbReference>
<dbReference type="PROSITE" id="PS00012">
    <property type="entry name" value="PHOSPHOPANTETHEINE"/>
    <property type="match status" value="1"/>
</dbReference>
<protein>
    <submittedName>
        <fullName evidence="13">Putative polyketide synthase</fullName>
    </submittedName>
</protein>
<dbReference type="InterPro" id="IPR013217">
    <property type="entry name" value="Methyltransf_12"/>
</dbReference>
<evidence type="ECO:0000259" key="12">
    <source>
        <dbReference type="PROSITE" id="PS52019"/>
    </source>
</evidence>
<evidence type="ECO:0000256" key="6">
    <source>
        <dbReference type="ARBA" id="ARBA00023268"/>
    </source>
</evidence>
<dbReference type="CDD" id="cd02440">
    <property type="entry name" value="AdoMet_MTases"/>
    <property type="match status" value="1"/>
</dbReference>
<dbReference type="InterPro" id="IPR020806">
    <property type="entry name" value="PKS_PP-bd"/>
</dbReference>
<dbReference type="InterPro" id="IPR042104">
    <property type="entry name" value="PKS_dehydratase_sf"/>
</dbReference>
<dbReference type="Gene3D" id="1.10.1200.10">
    <property type="entry name" value="ACP-like"/>
    <property type="match status" value="1"/>
</dbReference>
<dbReference type="GO" id="GO:0016491">
    <property type="term" value="F:oxidoreductase activity"/>
    <property type="evidence" value="ECO:0007669"/>
    <property type="project" value="UniProtKB-KW"/>
</dbReference>
<dbReference type="CDD" id="cd00833">
    <property type="entry name" value="PKS"/>
    <property type="match status" value="1"/>
</dbReference>
<reference evidence="13" key="1">
    <citation type="journal article" date="2020" name="Stud. Mycol.">
        <title>101 Dothideomycetes genomes: a test case for predicting lifestyles and emergence of pathogens.</title>
        <authorList>
            <person name="Haridas S."/>
            <person name="Albert R."/>
            <person name="Binder M."/>
            <person name="Bloem J."/>
            <person name="Labutti K."/>
            <person name="Salamov A."/>
            <person name="Andreopoulos B."/>
            <person name="Baker S."/>
            <person name="Barry K."/>
            <person name="Bills G."/>
            <person name="Bluhm B."/>
            <person name="Cannon C."/>
            <person name="Castanera R."/>
            <person name="Culley D."/>
            <person name="Daum C."/>
            <person name="Ezra D."/>
            <person name="Gonzalez J."/>
            <person name="Henrissat B."/>
            <person name="Kuo A."/>
            <person name="Liang C."/>
            <person name="Lipzen A."/>
            <person name="Lutzoni F."/>
            <person name="Magnuson J."/>
            <person name="Mondo S."/>
            <person name="Nolan M."/>
            <person name="Ohm R."/>
            <person name="Pangilinan J."/>
            <person name="Park H.-J."/>
            <person name="Ramirez L."/>
            <person name="Alfaro M."/>
            <person name="Sun H."/>
            <person name="Tritt A."/>
            <person name="Yoshinaga Y."/>
            <person name="Zwiers L.-H."/>
            <person name="Turgeon B."/>
            <person name="Goodwin S."/>
            <person name="Spatafora J."/>
            <person name="Crous P."/>
            <person name="Grigoriev I."/>
        </authorList>
    </citation>
    <scope>NUCLEOTIDE SEQUENCE</scope>
    <source>
        <strain evidence="13">Tuck. ex Michener</strain>
    </source>
</reference>
<dbReference type="InterPro" id="IPR020841">
    <property type="entry name" value="PKS_Beta-ketoAc_synthase_dom"/>
</dbReference>
<feature type="region of interest" description="N-terminal hotdog fold" evidence="8">
    <location>
        <begin position="1098"/>
        <end position="1235"/>
    </location>
</feature>
<dbReference type="Pfam" id="PF21089">
    <property type="entry name" value="PKS_DH_N"/>
    <property type="match status" value="1"/>
</dbReference>
<dbReference type="InterPro" id="IPR036736">
    <property type="entry name" value="ACP-like_sf"/>
</dbReference>
<evidence type="ECO:0000256" key="5">
    <source>
        <dbReference type="ARBA" id="ARBA00023002"/>
    </source>
</evidence>
<dbReference type="InterPro" id="IPR018201">
    <property type="entry name" value="Ketoacyl_synth_AS"/>
</dbReference>
<dbReference type="SUPFAM" id="SSF55048">
    <property type="entry name" value="Probable ACP-binding domain of malonyl-CoA ACP transacylase"/>
    <property type="match status" value="1"/>
</dbReference>
<dbReference type="Gene3D" id="3.40.50.720">
    <property type="entry name" value="NAD(P)-binding Rossmann-like Domain"/>
    <property type="match status" value="1"/>
</dbReference>
<dbReference type="InterPro" id="IPR014030">
    <property type="entry name" value="Ketoacyl_synth_N"/>
</dbReference>
<dbReference type="SMART" id="SM00827">
    <property type="entry name" value="PKS_AT"/>
    <property type="match status" value="1"/>
</dbReference>
<dbReference type="SMART" id="SM00826">
    <property type="entry name" value="PKS_DH"/>
    <property type="match status" value="1"/>
</dbReference>
<dbReference type="Pfam" id="PF08242">
    <property type="entry name" value="Methyltransf_12"/>
    <property type="match status" value="1"/>
</dbReference>
<evidence type="ECO:0000256" key="4">
    <source>
        <dbReference type="ARBA" id="ARBA00022857"/>
    </source>
</evidence>
<sequence length="2707" mass="295175">MKDTRAMQVGRNGVDPTMPIAIVGMSCRFPGEATNPQNLWQMCREARDAWSTIPKDRFNQDAFYHPDASRNGASNVRGAHFIAEDLSLFDAPFFSMTPAEAAALDPQQRLLLECCYEALENGGIPITKVAGSDTSCFVGSFCRDWSDIMMRDPDSVPMYQATGGGHALLSNRISYFFNMRGPSVSIDTACSASLVALHLACQSIKSGESRQAIVGGANHDEVGGDDNDYLVANKGRFLSPDGRSYTYDHRANGYARGEGAACLVLKSLADAVRDGDPIRAIIRNSGVNQDGKTNGITLPSGDAQSSLITSVYETAGLDPLETSYVEAHGTGTAAGDPIEASALAKVFCKDRSLDQSLPVGSIKTNIGHLEGASGLAGVIKTVLMLENKFIVPNTNFEKANPNIPLDDWRLTVPTKGYDWPSTGIRRASINSFGYGGTNAHVIIDEAEAYLHAKSPISSPNRQGSIQETRGSNTFTNGHTNDETNLGYVKPKNGIGEAGLHDSPLEPQGPAFDAEASSEDPDRHSKSDLSNGTNGIKAKITENKDHFEDESLAKVRGVSTVNGFGKGYTNGHATAEPPNGFESSRAKEIERPSKVNGNQINGTINGTVDGHSDRLAEEILNRILCFSAFDETSGKRQAKNIREYVEAKRSSNVHDDVLLRGLAYTLGERRSVLPWKAAISVSTLDQLVDLLGSGDLKFSQSTKAPTVAFCFTGQGAQWYGMGRELMQFYPAFRKSIAKSSQILDLLGATWNLEDELQKDQRSSRVNSAELSQPICTAIQVALVDLLRTWGVEPRAVIGHSSGEIAAAYATGALTHEFALSVAYHRGLTVSSLKETSSTVKGAMMAVGLSADEATEYLQQLRSGKAVIACYNSPRSLTISGDDEAISELHTLLHEKNVFCRRLIVDTAYHSHHMKPVSDQYLNAIREVEAKPSSVDFYSTVAATRLDTSALSPTYWVDNMLSPVRFSDALRDLCLGVKASKRRGKRGSSAVDIVVEIGPHSALAGPFKQIVQSETQLASSVTYLPTLVRERDAVVTLQALASRLFERGSPLKMAAVNLTNRTPQPNVLKDLPPYSWNHSTSYWAESPESRRYRQRPHPRHDLLGVQVRQSNSLEPQWRNLIRPSEIPWVRDHRVEDNIVFPAAGFLCAAIEAANQKAKLTNDCNIESFHLREVSIGAALMVPENADETEVFFSLRPYNENSRGSSDSWEEFRVFSSSVEGSSIEHCRGLISLSKASSGKSSNASLSLEEGYLHRRHDSESTCSNSVDVKEMYDGLQKIGLDYGPIFARVQIARSGPGKSFAIVSIPDTASVMPAHFEHPFILHPATLDSCFHALFPAVTSRSGPLKQPVLPTFIDNMSVSANIVQTPGHELTVCCENNGTSYRQTSSSILVFDGESTSPAIAIHGFVTTSLSKVGGPDPISNQKRLCFQTVWEADPDLLSAEQVVDICTTSKPPPEESEHAKALEQAAFYYVENVLQQLPTDATSRMLPHHQKLYSEIIKFREAVHAGRLDYDTTSWVSLEQAERTTFLERVKTSGDEGRLLAQVGENLRQIFMQEVDPLSVMMSDDRLARYYRNNVRMARQYEQGASYINLLAHKNPHLKILEIGAGTGGASFPALIALGGSDGSLARFVSYDFTDISSGWFEEAKEKAAPWGDLVSFKKLDIESDPTEQGFEAGSYDLIMAANVLHATKSMERTLTNVRKLLKKGGSLVLTELTQKRASMTVLFGILPGWWLGEEKHRETSPLMSEDEWSRVLRQTGFTGVDTSIWDTPDLSAHHESVLISRARVEKEAQSPPQVVLVSDGEVSSNAAQHLANELKKPVETVSTSRLAELDPSGKICVILNELDKSVLRDPNSDEFEMVKKVFSEADGIIWVTRRTSDPTSIPDASLAVGLARTVRTEIGNTLIVTLEVDGTTTISIPRVVEFVSSIFAKNFLETRDQATTDVEYVEKDGLLTIPRVREDVKLSSFADSRSGTQVLEDQPFYQSDRPLRLDIGTPGLLDTLHFVDDERTTVPLPDDEVEIEVKASGVNFRDVMMAMGQIDVQGLGGECCGIVSAVGSKVTRLKVGDRVVAFVDGSFANYCRWPAKGVETIPDDMPFEIGATLPIVYCTAFHSIKVANLVAGESVLIHAASGGLGQALIMLCQNIGAEIFTTVGTAEKRAFLQSQFGIPDDHIFSSRDESFATDVMRMTKQKGIDVIFNSVSGDLLRRTFECIASFGRFIELGKKDFAVNSRLEMKSFARNVTFSAIDLVTLLAGKPEYGSKMWTEVMGLVRSGVVKPPQPITVFGISEVEKALRTMQSGKHIGKLVIVPQAEEVVKVVPRSASTSLLQSDSSYLLVGGLGGLGRAIAQWMIYHGARSLIFLSPSGSSKPAAKDTVRILEDQGVKVTVFACDVGDIEAFQNVMEDLQHLPPVCGIIQMAMVMRNSMFKNMSLEDWNDSLKPKVQGTWNLHNAFAKTKLDFFLMLSSGVGILGNASQGGYGAASTFLDSFAEYRHTLGLTATTIDIGMVAGVGYVAENEKVRVSLERQGFDSIREDELMALMEAAFLNLDRSPASGSVITGLGAWHEGESRAVFSTPRFSHFRRMALGASYNDMSGANSATGVRDALRQAKSMDDATTIVCDAIMAKMSSLLMLPLEDIAPTRSMQEYGMDSLVAVEMRNWITNNLGATIPVLEMLGNASLRALSTGIVKKSSMVDATSLEKVEHAELN</sequence>
<feature type="region of interest" description="C-terminal hotdog fold" evidence="8">
    <location>
        <begin position="1261"/>
        <end position="1415"/>
    </location>
</feature>
<dbReference type="InterPro" id="IPR057326">
    <property type="entry name" value="KR_dom"/>
</dbReference>
<evidence type="ECO:0000259" key="11">
    <source>
        <dbReference type="PROSITE" id="PS52004"/>
    </source>
</evidence>
<keyword evidence="3" id="KW-0808">Transferase</keyword>
<dbReference type="InterPro" id="IPR050091">
    <property type="entry name" value="PKS_NRPS_Biosynth_Enz"/>
</dbReference>
<accession>A0A6A6HB87</accession>
<dbReference type="Gene3D" id="3.40.50.150">
    <property type="entry name" value="Vaccinia Virus protein VP39"/>
    <property type="match status" value="1"/>
</dbReference>
<feature type="active site" description="Proton donor; for dehydratase activity" evidence="8">
    <location>
        <position position="1326"/>
    </location>
</feature>
<dbReference type="GO" id="GO:1901336">
    <property type="term" value="P:lactone biosynthetic process"/>
    <property type="evidence" value="ECO:0007669"/>
    <property type="project" value="UniProtKB-ARBA"/>
</dbReference>
<dbReference type="InterPro" id="IPR013154">
    <property type="entry name" value="ADH-like_N"/>
</dbReference>
<dbReference type="InterPro" id="IPR049552">
    <property type="entry name" value="PKS_DH_N"/>
</dbReference>
<dbReference type="InterPro" id="IPR032821">
    <property type="entry name" value="PKS_assoc"/>
</dbReference>
<feature type="domain" description="PKS/mFAS DH" evidence="12">
    <location>
        <begin position="1098"/>
        <end position="1415"/>
    </location>
</feature>
<keyword evidence="14" id="KW-1185">Reference proteome</keyword>
<dbReference type="Pfam" id="PF16197">
    <property type="entry name" value="KAsynt_C_assoc"/>
    <property type="match status" value="1"/>
</dbReference>
<dbReference type="GO" id="GO:0004312">
    <property type="term" value="F:fatty acid synthase activity"/>
    <property type="evidence" value="ECO:0007669"/>
    <property type="project" value="TreeGrafter"/>
</dbReference>
<dbReference type="GO" id="GO:0030639">
    <property type="term" value="P:polyketide biosynthetic process"/>
    <property type="evidence" value="ECO:0007669"/>
    <property type="project" value="UniProtKB-ARBA"/>
</dbReference>
<dbReference type="FunFam" id="3.40.50.720:FF:000209">
    <property type="entry name" value="Polyketide synthase Pks12"/>
    <property type="match status" value="1"/>
</dbReference>
<dbReference type="Pfam" id="PF00109">
    <property type="entry name" value="ketoacyl-synt"/>
    <property type="match status" value="1"/>
</dbReference>
<evidence type="ECO:0000313" key="14">
    <source>
        <dbReference type="Proteomes" id="UP000800092"/>
    </source>
</evidence>
<dbReference type="SMART" id="SM00825">
    <property type="entry name" value="PKS_KS"/>
    <property type="match status" value="1"/>
</dbReference>
<keyword evidence="5" id="KW-0560">Oxidoreductase</keyword>
<dbReference type="PANTHER" id="PTHR43775">
    <property type="entry name" value="FATTY ACID SYNTHASE"/>
    <property type="match status" value="1"/>
</dbReference>
<evidence type="ECO:0000256" key="2">
    <source>
        <dbReference type="ARBA" id="ARBA00022553"/>
    </source>
</evidence>
<dbReference type="SMART" id="SM00823">
    <property type="entry name" value="PKS_PP"/>
    <property type="match status" value="1"/>
</dbReference>
<dbReference type="InterPro" id="IPR020807">
    <property type="entry name" value="PKS_DH"/>
</dbReference>
<evidence type="ECO:0000256" key="8">
    <source>
        <dbReference type="PROSITE-ProRule" id="PRU01363"/>
    </source>
</evidence>
<dbReference type="InterPro" id="IPR009081">
    <property type="entry name" value="PP-bd_ACP"/>
</dbReference>
<dbReference type="Pfam" id="PF08240">
    <property type="entry name" value="ADH_N"/>
    <property type="match status" value="1"/>
</dbReference>
<name>A0A6A6HB87_VIRVR</name>
<dbReference type="InterPro" id="IPR001227">
    <property type="entry name" value="Ac_transferase_dom_sf"/>
</dbReference>
<dbReference type="PROSITE" id="PS51257">
    <property type="entry name" value="PROKAR_LIPOPROTEIN"/>
    <property type="match status" value="1"/>
</dbReference>
<keyword evidence="4" id="KW-0521">NADP</keyword>
<dbReference type="GO" id="GO:0006633">
    <property type="term" value="P:fatty acid biosynthetic process"/>
    <property type="evidence" value="ECO:0007669"/>
    <property type="project" value="InterPro"/>
</dbReference>
<dbReference type="Pfam" id="PF00550">
    <property type="entry name" value="PP-binding"/>
    <property type="match status" value="1"/>
</dbReference>
<dbReference type="OrthoDB" id="329835at2759"/>
<dbReference type="FunFam" id="3.40.47.10:FF:000019">
    <property type="entry name" value="Polyketide synthase type I"/>
    <property type="match status" value="1"/>
</dbReference>
<keyword evidence="1" id="KW-0596">Phosphopantetheine</keyword>
<dbReference type="InterPro" id="IPR016039">
    <property type="entry name" value="Thiolase-like"/>
</dbReference>
<dbReference type="EMBL" id="ML991794">
    <property type="protein sequence ID" value="KAF2235068.1"/>
    <property type="molecule type" value="Genomic_DNA"/>
</dbReference>
<evidence type="ECO:0000256" key="9">
    <source>
        <dbReference type="SAM" id="MobiDB-lite"/>
    </source>
</evidence>
<dbReference type="InterPro" id="IPR056501">
    <property type="entry name" value="NAD-bd_HRPKS_sdrA"/>
</dbReference>
<gene>
    <name evidence="13" type="ORF">EV356DRAFT_532345</name>
</gene>
<organism evidence="13 14">
    <name type="scientific">Viridothelium virens</name>
    <name type="common">Speckled blister lichen</name>
    <name type="synonym">Trypethelium virens</name>
    <dbReference type="NCBI Taxonomy" id="1048519"/>
    <lineage>
        <taxon>Eukaryota</taxon>
        <taxon>Fungi</taxon>
        <taxon>Dikarya</taxon>
        <taxon>Ascomycota</taxon>
        <taxon>Pezizomycotina</taxon>
        <taxon>Dothideomycetes</taxon>
        <taxon>Dothideomycetes incertae sedis</taxon>
        <taxon>Trypetheliales</taxon>
        <taxon>Trypetheliaceae</taxon>
        <taxon>Viridothelium</taxon>
    </lineage>
</organism>
<dbReference type="Gene3D" id="3.10.129.110">
    <property type="entry name" value="Polyketide synthase dehydratase"/>
    <property type="match status" value="1"/>
</dbReference>
<dbReference type="PROSITE" id="PS52019">
    <property type="entry name" value="PKS_MFAS_DH"/>
    <property type="match status" value="1"/>
</dbReference>
<proteinExistence type="predicted"/>
<dbReference type="Gene3D" id="3.40.366.10">
    <property type="entry name" value="Malonyl-Coenzyme A Acyl Carrier Protein, domain 2"/>
    <property type="match status" value="1"/>
</dbReference>
<dbReference type="FunFam" id="3.40.366.10:FF:000002">
    <property type="entry name" value="Probable polyketide synthase 2"/>
    <property type="match status" value="1"/>
</dbReference>
<dbReference type="CDD" id="cd05195">
    <property type="entry name" value="enoyl_red"/>
    <property type="match status" value="1"/>
</dbReference>
<dbReference type="InterPro" id="IPR036291">
    <property type="entry name" value="NAD(P)-bd_dom_sf"/>
</dbReference>
<dbReference type="CDD" id="cd05274">
    <property type="entry name" value="KR_FAS_SDR_x"/>
    <property type="match status" value="1"/>
</dbReference>
<dbReference type="Pfam" id="PF23114">
    <property type="entry name" value="NAD-bd_HRPKS_sdrA"/>
    <property type="match status" value="1"/>
</dbReference>
<dbReference type="Pfam" id="PF14765">
    <property type="entry name" value="PS-DH"/>
    <property type="match status" value="1"/>
</dbReference>
<dbReference type="SMART" id="SM00822">
    <property type="entry name" value="PKS_KR"/>
    <property type="match status" value="1"/>
</dbReference>
<dbReference type="SUPFAM" id="SSF50129">
    <property type="entry name" value="GroES-like"/>
    <property type="match status" value="1"/>
</dbReference>
<dbReference type="SUPFAM" id="SSF53901">
    <property type="entry name" value="Thiolase-like"/>
    <property type="match status" value="1"/>
</dbReference>
<dbReference type="PROSITE" id="PS00606">
    <property type="entry name" value="KS3_1"/>
    <property type="match status" value="1"/>
</dbReference>
<keyword evidence="7" id="KW-0012">Acyltransferase</keyword>
<dbReference type="Gene3D" id="3.30.70.3290">
    <property type="match status" value="1"/>
</dbReference>
<dbReference type="InterPro" id="IPR011032">
    <property type="entry name" value="GroES-like_sf"/>
</dbReference>
<dbReference type="InterPro" id="IPR014043">
    <property type="entry name" value="Acyl_transferase_dom"/>
</dbReference>
<dbReference type="Gene3D" id="3.90.180.10">
    <property type="entry name" value="Medium-chain alcohol dehydrogenases, catalytic domain"/>
    <property type="match status" value="1"/>
</dbReference>
<feature type="compositionally biased region" description="Polar residues" evidence="9">
    <location>
        <begin position="455"/>
        <end position="478"/>
    </location>
</feature>
<evidence type="ECO:0000256" key="3">
    <source>
        <dbReference type="ARBA" id="ARBA00022679"/>
    </source>
</evidence>
<feature type="region of interest" description="Disordered" evidence="9">
    <location>
        <begin position="454"/>
        <end position="541"/>
    </location>
</feature>
<dbReference type="SUPFAM" id="SSF47336">
    <property type="entry name" value="ACP-like"/>
    <property type="match status" value="1"/>
</dbReference>
<dbReference type="SMART" id="SM00829">
    <property type="entry name" value="PKS_ER"/>
    <property type="match status" value="1"/>
</dbReference>
<dbReference type="InterPro" id="IPR020843">
    <property type="entry name" value="ER"/>
</dbReference>
<evidence type="ECO:0000259" key="10">
    <source>
        <dbReference type="PROSITE" id="PS50075"/>
    </source>
</evidence>
<dbReference type="Proteomes" id="UP000800092">
    <property type="component" value="Unassembled WGS sequence"/>
</dbReference>
<dbReference type="SUPFAM" id="SSF53335">
    <property type="entry name" value="S-adenosyl-L-methionine-dependent methyltransferases"/>
    <property type="match status" value="1"/>
</dbReference>
<dbReference type="SUPFAM" id="SSF51735">
    <property type="entry name" value="NAD(P)-binding Rossmann-fold domains"/>
    <property type="match status" value="2"/>
</dbReference>
<keyword evidence="6" id="KW-0511">Multifunctional enzyme</keyword>
<evidence type="ECO:0000256" key="1">
    <source>
        <dbReference type="ARBA" id="ARBA00022450"/>
    </source>
</evidence>
<evidence type="ECO:0000256" key="7">
    <source>
        <dbReference type="ARBA" id="ARBA00023315"/>
    </source>
</evidence>
<dbReference type="Pfam" id="PF08659">
    <property type="entry name" value="KR"/>
    <property type="match status" value="1"/>
</dbReference>
<dbReference type="GO" id="GO:0031177">
    <property type="term" value="F:phosphopantetheine binding"/>
    <property type="evidence" value="ECO:0007669"/>
    <property type="project" value="InterPro"/>
</dbReference>
<dbReference type="InterPro" id="IPR049551">
    <property type="entry name" value="PKS_DH_C"/>
</dbReference>
<dbReference type="Pfam" id="PF02801">
    <property type="entry name" value="Ketoacyl-synt_C"/>
    <property type="match status" value="1"/>
</dbReference>
<dbReference type="Pfam" id="PF00698">
    <property type="entry name" value="Acyl_transf_1"/>
    <property type="match status" value="1"/>
</dbReference>
<feature type="domain" description="Ketosynthase family 3 (KS3)" evidence="11">
    <location>
        <begin position="17"/>
        <end position="445"/>
    </location>
</feature>
<dbReference type="InterPro" id="IPR016036">
    <property type="entry name" value="Malonyl_transacylase_ACP-bd"/>
</dbReference>